<dbReference type="PANTHER" id="PTHR46961:SF21">
    <property type="entry name" value="LOW QUALITY PROTEIN: DYNEIN BETA CHAIN, FLAGELLAR OUTER ARM-LIKE"/>
    <property type="match status" value="1"/>
</dbReference>
<dbReference type="GO" id="GO:0051959">
    <property type="term" value="F:dynein light intermediate chain binding"/>
    <property type="evidence" value="ECO:0007669"/>
    <property type="project" value="InterPro"/>
</dbReference>
<protein>
    <recommendedName>
        <fullName evidence="1">Dynein heavy chain tail domain-containing protein</fullName>
    </recommendedName>
</protein>
<dbReference type="InterPro" id="IPR013594">
    <property type="entry name" value="Dynein_heavy_tail"/>
</dbReference>
<organism evidence="2 3">
    <name type="scientific">Pomacea canaliculata</name>
    <name type="common">Golden apple snail</name>
    <dbReference type="NCBI Taxonomy" id="400727"/>
    <lineage>
        <taxon>Eukaryota</taxon>
        <taxon>Metazoa</taxon>
        <taxon>Spiralia</taxon>
        <taxon>Lophotrochozoa</taxon>
        <taxon>Mollusca</taxon>
        <taxon>Gastropoda</taxon>
        <taxon>Caenogastropoda</taxon>
        <taxon>Architaenioglossa</taxon>
        <taxon>Ampullarioidea</taxon>
        <taxon>Ampullariidae</taxon>
        <taxon>Pomacea</taxon>
    </lineage>
</organism>
<keyword evidence="3" id="KW-1185">Reference proteome</keyword>
<evidence type="ECO:0000313" key="2">
    <source>
        <dbReference type="EMBL" id="PVD27606.1"/>
    </source>
</evidence>
<dbReference type="OrthoDB" id="10251809at2759"/>
<dbReference type="GO" id="GO:0030286">
    <property type="term" value="C:dynein complex"/>
    <property type="evidence" value="ECO:0007669"/>
    <property type="project" value="InterPro"/>
</dbReference>
<comment type="caution">
    <text evidence="2">The sequence shown here is derived from an EMBL/GenBank/DDBJ whole genome shotgun (WGS) entry which is preliminary data.</text>
</comment>
<dbReference type="PANTHER" id="PTHR46961">
    <property type="entry name" value="DYNEIN HEAVY CHAIN 1, AXONEMAL-LIKE PROTEIN"/>
    <property type="match status" value="1"/>
</dbReference>
<sequence>MDERLKWLETRVSSSLRPRNEDLKNMFTHDDNRLAFYEFVNNEDVKRLFVYIRPPRQLTASLLPPADLKSKSIFFLKCNPGTKLTKDNIDEEVFYMDCTMVPLEHLELSLREVFLPLLGTNLPSISGAGVNGDKVVDILHRLMAAVQVTRPIVLNLPSIEVLAEMTGLPNRRSAVLHVLETTVIGWIKQIKGVLKHDPQADLTRQAGSEPGPLDEVKMWENHLGRLHSIEEQLNTSVAKDILHNLEQADSQYAHSFRAVRKDINKAATETRKILRFLETMRPWFQRLHDATDPKEMLKLFKPLMTVLNLVWMQSVYYHQPDKFHNLLHLLSNEVVHQAIALVGEDILREPLESFTKLKEPLEFVLHSEEPT</sequence>
<reference evidence="2 3" key="1">
    <citation type="submission" date="2018-04" db="EMBL/GenBank/DDBJ databases">
        <title>The genome of golden apple snail Pomacea canaliculata provides insight into stress tolerance and invasive adaptation.</title>
        <authorList>
            <person name="Liu C."/>
            <person name="Liu B."/>
            <person name="Ren Y."/>
            <person name="Zhang Y."/>
            <person name="Wang H."/>
            <person name="Li S."/>
            <person name="Jiang F."/>
            <person name="Yin L."/>
            <person name="Zhang G."/>
            <person name="Qian W."/>
            <person name="Fan W."/>
        </authorList>
    </citation>
    <scope>NUCLEOTIDE SEQUENCE [LARGE SCALE GENOMIC DNA]</scope>
    <source>
        <strain evidence="2">SZHN2017</strain>
        <tissue evidence="2">Muscle</tissue>
    </source>
</reference>
<dbReference type="Pfam" id="PF08385">
    <property type="entry name" value="DHC_N1"/>
    <property type="match status" value="1"/>
</dbReference>
<dbReference type="InterPro" id="IPR026983">
    <property type="entry name" value="DHC"/>
</dbReference>
<name>A0A2T7P2G1_POMCA</name>
<evidence type="ECO:0000259" key="1">
    <source>
        <dbReference type="Pfam" id="PF08385"/>
    </source>
</evidence>
<gene>
    <name evidence="2" type="ORF">C0Q70_12770</name>
</gene>
<feature type="domain" description="Dynein heavy chain tail" evidence="1">
    <location>
        <begin position="176"/>
        <end position="359"/>
    </location>
</feature>
<dbReference type="AlphaFoldDB" id="A0A2T7P2G1"/>
<dbReference type="Proteomes" id="UP000245119">
    <property type="component" value="Linkage Group LG7"/>
</dbReference>
<dbReference type="EMBL" id="PZQS01000007">
    <property type="protein sequence ID" value="PVD27606.1"/>
    <property type="molecule type" value="Genomic_DNA"/>
</dbReference>
<evidence type="ECO:0000313" key="3">
    <source>
        <dbReference type="Proteomes" id="UP000245119"/>
    </source>
</evidence>
<dbReference type="GO" id="GO:0007018">
    <property type="term" value="P:microtubule-based movement"/>
    <property type="evidence" value="ECO:0007669"/>
    <property type="project" value="InterPro"/>
</dbReference>
<accession>A0A2T7P2G1</accession>
<dbReference type="STRING" id="400727.A0A2T7P2G1"/>
<proteinExistence type="predicted"/>
<dbReference type="GO" id="GO:0045505">
    <property type="term" value="F:dynein intermediate chain binding"/>
    <property type="evidence" value="ECO:0007669"/>
    <property type="project" value="InterPro"/>
</dbReference>